<keyword evidence="4" id="KW-0853">WD repeat</keyword>
<dbReference type="InterPro" id="IPR056456">
    <property type="entry name" value="Beta-prop_IFT80_2nd"/>
</dbReference>
<dbReference type="Pfam" id="PF00400">
    <property type="entry name" value="WD40"/>
    <property type="match status" value="3"/>
</dbReference>
<keyword evidence="2" id="KW-0969">Cilium</keyword>
<dbReference type="InterPro" id="IPR036322">
    <property type="entry name" value="WD40_repeat_dom_sf"/>
</dbReference>
<dbReference type="PANTHER" id="PTHR24098">
    <property type="entry name" value="OUTER SEGMENT 5"/>
    <property type="match status" value="1"/>
</dbReference>
<feature type="domain" description="IFT80 second beta-propeller" evidence="6">
    <location>
        <begin position="338"/>
        <end position="626"/>
    </location>
</feature>
<keyword evidence="9" id="KW-1185">Reference proteome</keyword>
<dbReference type="Gene3D" id="2.130.10.10">
    <property type="entry name" value="YVTN repeat-like/Quinoprotein amine dehydrogenase"/>
    <property type="match status" value="2"/>
</dbReference>
<dbReference type="Pfam" id="PF23387">
    <property type="entry name" value="TPR_IFT80_172"/>
    <property type="match status" value="1"/>
</dbReference>
<feature type="repeat" description="WD" evidence="4">
    <location>
        <begin position="222"/>
        <end position="254"/>
    </location>
</feature>
<evidence type="ECO:0000259" key="6">
    <source>
        <dbReference type="Pfam" id="PF23335"/>
    </source>
</evidence>
<dbReference type="EMBL" id="VSRR010002235">
    <property type="protein sequence ID" value="MPC30341.1"/>
    <property type="molecule type" value="Genomic_DNA"/>
</dbReference>
<feature type="repeat" description="WD" evidence="4">
    <location>
        <begin position="140"/>
        <end position="172"/>
    </location>
</feature>
<evidence type="ECO:0000313" key="9">
    <source>
        <dbReference type="Proteomes" id="UP000324222"/>
    </source>
</evidence>
<keyword evidence="3" id="KW-0966">Cell projection</keyword>
<dbReference type="FunFam" id="2.130.10.10:FF:001115">
    <property type="entry name" value="Intraflagellar transport 80 homolog (Chlamydomonas)"/>
    <property type="match status" value="1"/>
</dbReference>
<keyword evidence="8" id="KW-0282">Flagellum</keyword>
<accession>A0A5B7E8F1</accession>
<evidence type="ECO:0000313" key="8">
    <source>
        <dbReference type="EMBL" id="MPC30341.1"/>
    </source>
</evidence>
<dbReference type="PROSITE" id="PS50294">
    <property type="entry name" value="WD_REPEATS_REGION"/>
    <property type="match status" value="2"/>
</dbReference>
<comment type="caution">
    <text evidence="8">The sequence shown here is derived from an EMBL/GenBank/DDBJ whole genome shotgun (WGS) entry which is preliminary data.</text>
</comment>
<evidence type="ECO:0000259" key="7">
    <source>
        <dbReference type="Pfam" id="PF23387"/>
    </source>
</evidence>
<dbReference type="PANTHER" id="PTHR24098:SF0">
    <property type="entry name" value="OUTER SEGMENT 5"/>
    <property type="match status" value="1"/>
</dbReference>
<gene>
    <name evidence="8" type="primary">IFT80</name>
    <name evidence="8" type="ORF">E2C01_023604</name>
</gene>
<dbReference type="GO" id="GO:0030992">
    <property type="term" value="C:intraciliary transport particle B"/>
    <property type="evidence" value="ECO:0007669"/>
    <property type="project" value="TreeGrafter"/>
</dbReference>
<dbReference type="Pfam" id="PF23335">
    <property type="entry name" value="Beta-prop_IFT80_2nd"/>
    <property type="match status" value="1"/>
</dbReference>
<dbReference type="Proteomes" id="UP000324222">
    <property type="component" value="Unassembled WGS sequence"/>
</dbReference>
<dbReference type="FunFam" id="2.130.10.10:FF:000298">
    <property type="entry name" value="Intraflagellar transport 80 homolog (Chlamydomonas)"/>
    <property type="match status" value="1"/>
</dbReference>
<dbReference type="OrthoDB" id="408728at2759"/>
<sequence length="809" mass="90723">MTKLSRASGMTSTSGGSTCRALSPPRNTTRLWRTSLVIMRFKTSMLNKPKHTDIVSCVGWMSPDEVYSCSDDQQLLQWNLVSNETTKIAQFTSSLYPIDLQWLPRTAVQKTKVGSEVFLLTACDGKFYIVSRNGRIEKTVEAHRGAVLAGQWSHDGAGLVTAGEDGLVKIWSRSGMLRSTLVQVSVPVYGAAWAPDSDGVLYTTGTNLIIKPLAPNSKPIQWKAHDGVILKVAWNPNTGLILSGGEDTKYRVWDNFGRQLYTSSPHHHPITSLAWSPDGQLFAVGSFNTLRLCDKAGWCHSLEKPSTGSIFNIAWSSDGTQFAGACGNGQVIFSHIIEKHLEWKNYEATVTSRKSIALRDVTNEAWEKLEMRDRIINVSLSYGYMVIITSSQGYIYSTRNWNTPFIFDLKESNVSLIMQAERHFLVVDGANVYVYSYDGRVLCAPRWPGMRTDVLNSRTVSLSNDTLAIRDKSDEKVVHLFDATTGKGLNDGKAWSHKLEIVEVALDKVGTAHERRMAIVDRNRDLLLVTLQRVGTMSRAVKLGGMVQSLCWNDGANMLAALQDSKFTVWFYPAVVFVDRDMLQATAMERDAVEYGKNAVVDSFLDSVVTVRRADGSLVTTSITPYPALLHNYVTAKRWDDAVRLARFVKDDIVWACLAAMATAHKELITAEVAYAAINQAEKVQYIRYIKEIPIKEVRVAEMAMLGGHIGDAEATLVQSGLHFRAIMLNLMTYNFERALQLAIRHKTHVDTVVAYRKRYLARFNKPETSKIFQQYEKQVNIDWKTINEKIAMEYQREREKPTSPQANL</sequence>
<feature type="compositionally biased region" description="Low complexity" evidence="5">
    <location>
        <begin position="8"/>
        <end position="18"/>
    </location>
</feature>
<dbReference type="GO" id="GO:0005929">
    <property type="term" value="C:cilium"/>
    <property type="evidence" value="ECO:0007669"/>
    <property type="project" value="UniProtKB-SubCell"/>
</dbReference>
<evidence type="ECO:0000256" key="2">
    <source>
        <dbReference type="ARBA" id="ARBA00023069"/>
    </source>
</evidence>
<dbReference type="InterPro" id="IPR056157">
    <property type="entry name" value="TPR_IFT80_172_dom"/>
</dbReference>
<reference evidence="8 9" key="1">
    <citation type="submission" date="2019-05" db="EMBL/GenBank/DDBJ databases">
        <title>Another draft genome of Portunus trituberculatus and its Hox gene families provides insights of decapod evolution.</title>
        <authorList>
            <person name="Jeong J.-H."/>
            <person name="Song I."/>
            <person name="Kim S."/>
            <person name="Choi T."/>
            <person name="Kim D."/>
            <person name="Ryu S."/>
            <person name="Kim W."/>
        </authorList>
    </citation>
    <scope>NUCLEOTIDE SEQUENCE [LARGE SCALE GENOMIC DNA]</scope>
    <source>
        <tissue evidence="8">Muscle</tissue>
    </source>
</reference>
<feature type="domain" description="IFT80/172/WDR35 TPR" evidence="7">
    <location>
        <begin position="654"/>
        <end position="800"/>
    </location>
</feature>
<dbReference type="PROSITE" id="PS50082">
    <property type="entry name" value="WD_REPEATS_2"/>
    <property type="match status" value="2"/>
</dbReference>
<name>A0A5B7E8F1_PORTR</name>
<dbReference type="InterPro" id="IPR015943">
    <property type="entry name" value="WD40/YVTN_repeat-like_dom_sf"/>
</dbReference>
<dbReference type="AlphaFoldDB" id="A0A5B7E8F1"/>
<dbReference type="InterPro" id="IPR011047">
    <property type="entry name" value="Quinoprotein_ADH-like_sf"/>
</dbReference>
<dbReference type="SUPFAM" id="SSF50978">
    <property type="entry name" value="WD40 repeat-like"/>
    <property type="match status" value="1"/>
</dbReference>
<dbReference type="SMART" id="SM00320">
    <property type="entry name" value="WD40"/>
    <property type="match status" value="5"/>
</dbReference>
<evidence type="ECO:0000256" key="3">
    <source>
        <dbReference type="ARBA" id="ARBA00023273"/>
    </source>
</evidence>
<evidence type="ECO:0000256" key="1">
    <source>
        <dbReference type="ARBA" id="ARBA00004138"/>
    </source>
</evidence>
<evidence type="ECO:0000256" key="4">
    <source>
        <dbReference type="PROSITE-ProRule" id="PRU00221"/>
    </source>
</evidence>
<organism evidence="8 9">
    <name type="scientific">Portunus trituberculatus</name>
    <name type="common">Swimming crab</name>
    <name type="synonym">Neptunus trituberculatus</name>
    <dbReference type="NCBI Taxonomy" id="210409"/>
    <lineage>
        <taxon>Eukaryota</taxon>
        <taxon>Metazoa</taxon>
        <taxon>Ecdysozoa</taxon>
        <taxon>Arthropoda</taxon>
        <taxon>Crustacea</taxon>
        <taxon>Multicrustacea</taxon>
        <taxon>Malacostraca</taxon>
        <taxon>Eumalacostraca</taxon>
        <taxon>Eucarida</taxon>
        <taxon>Decapoda</taxon>
        <taxon>Pleocyemata</taxon>
        <taxon>Brachyura</taxon>
        <taxon>Eubrachyura</taxon>
        <taxon>Portunoidea</taxon>
        <taxon>Portunidae</taxon>
        <taxon>Portuninae</taxon>
        <taxon>Portunus</taxon>
    </lineage>
</organism>
<protein>
    <submittedName>
        <fullName evidence="8">Intraflagellar transport protein 80</fullName>
    </submittedName>
</protein>
<proteinExistence type="predicted"/>
<dbReference type="SUPFAM" id="SSF50998">
    <property type="entry name" value="Quinoprotein alcohol dehydrogenase-like"/>
    <property type="match status" value="1"/>
</dbReference>
<dbReference type="InterPro" id="IPR001680">
    <property type="entry name" value="WD40_rpt"/>
</dbReference>
<feature type="region of interest" description="Disordered" evidence="5">
    <location>
        <begin position="1"/>
        <end position="25"/>
    </location>
</feature>
<evidence type="ECO:0000256" key="5">
    <source>
        <dbReference type="SAM" id="MobiDB-lite"/>
    </source>
</evidence>
<dbReference type="GO" id="GO:0060271">
    <property type="term" value="P:cilium assembly"/>
    <property type="evidence" value="ECO:0007669"/>
    <property type="project" value="TreeGrafter"/>
</dbReference>
<comment type="subcellular location">
    <subcellularLocation>
        <location evidence="1">Cell projection</location>
        <location evidence="1">Cilium</location>
    </subcellularLocation>
</comment>